<dbReference type="RefSeq" id="WP_161720474.1">
    <property type="nucleotide sequence ID" value="NZ_JAAAPO010000007.1"/>
</dbReference>
<evidence type="ECO:0000256" key="10">
    <source>
        <dbReference type="ARBA" id="ARBA00023157"/>
    </source>
</evidence>
<evidence type="ECO:0000256" key="14">
    <source>
        <dbReference type="ARBA" id="ARBA00038526"/>
    </source>
</evidence>
<comment type="similarity">
    <text evidence="13">Belongs to the DsbB family. DsbI subfamily.</text>
</comment>
<evidence type="ECO:0000256" key="15">
    <source>
        <dbReference type="ARBA" id="ARBA00039389"/>
    </source>
</evidence>
<keyword evidence="18" id="KW-1185">Reference proteome</keyword>
<protein>
    <recommendedName>
        <fullName evidence="15">Putative protein-disulfide oxidoreductase DsbI</fullName>
    </recommendedName>
</protein>
<dbReference type="Gene3D" id="1.20.1550.10">
    <property type="entry name" value="DsbB-like"/>
    <property type="match status" value="1"/>
</dbReference>
<evidence type="ECO:0000313" key="18">
    <source>
        <dbReference type="Proteomes" id="UP000753724"/>
    </source>
</evidence>
<evidence type="ECO:0000256" key="6">
    <source>
        <dbReference type="ARBA" id="ARBA00022982"/>
    </source>
</evidence>
<comment type="function">
    <text evidence="12">Required for disulfide bond formation in some proteins. Part of a redox system composed of DsbI and DsbL that mediates formation of an essential disulfide bond in AssT.</text>
</comment>
<dbReference type="Proteomes" id="UP000753724">
    <property type="component" value="Unassembled WGS sequence"/>
</dbReference>
<keyword evidence="7 16" id="KW-1133">Transmembrane helix</keyword>
<sequence>MSDKRLNLARAVALIVPAALLGGAVAFEKFGGLTACEMCWWQRYGHIAAIGFAVLAFLAPNGAARRALVALAGLGLAASALIGAYHAGVEYQWWKGFTACTSEVNFAGQNPLDAIMSAPILRCDVVQWKLFGISLAGYNFLISGVAAALVLALLARRKEA</sequence>
<dbReference type="PANTHER" id="PTHR36570:SF1">
    <property type="entry name" value="PROTEIN-DISULFIDE OXIDOREDUCTASE DSBI"/>
    <property type="match status" value="1"/>
</dbReference>
<comment type="caution">
    <text evidence="17">The sequence shown here is derived from an EMBL/GenBank/DDBJ whole genome shotgun (WGS) entry which is preliminary data.</text>
</comment>
<keyword evidence="9 16" id="KW-0472">Membrane</keyword>
<dbReference type="InterPro" id="IPR023380">
    <property type="entry name" value="DsbB-like_sf"/>
</dbReference>
<evidence type="ECO:0000256" key="11">
    <source>
        <dbReference type="ARBA" id="ARBA00023284"/>
    </source>
</evidence>
<keyword evidence="3" id="KW-1003">Cell membrane</keyword>
<organism evidence="17 18">
    <name type="scientific">Novosphingobium ovatum</name>
    <dbReference type="NCBI Taxonomy" id="1908523"/>
    <lineage>
        <taxon>Bacteria</taxon>
        <taxon>Pseudomonadati</taxon>
        <taxon>Pseudomonadota</taxon>
        <taxon>Alphaproteobacteria</taxon>
        <taxon>Sphingomonadales</taxon>
        <taxon>Sphingomonadaceae</taxon>
        <taxon>Novosphingobium</taxon>
    </lineage>
</organism>
<keyword evidence="10" id="KW-1015">Disulfide bond</keyword>
<dbReference type="InterPro" id="IPR003752">
    <property type="entry name" value="DiS_bond_form_DsbB/BdbC"/>
</dbReference>
<evidence type="ECO:0000256" key="9">
    <source>
        <dbReference type="ARBA" id="ARBA00023136"/>
    </source>
</evidence>
<evidence type="ECO:0000256" key="5">
    <source>
        <dbReference type="ARBA" id="ARBA00022692"/>
    </source>
</evidence>
<keyword evidence="11" id="KW-0676">Redox-active center</keyword>
<evidence type="ECO:0000256" key="13">
    <source>
        <dbReference type="ARBA" id="ARBA00038060"/>
    </source>
</evidence>
<dbReference type="EMBL" id="JAAAPO010000007">
    <property type="protein sequence ID" value="NBC37933.1"/>
    <property type="molecule type" value="Genomic_DNA"/>
</dbReference>
<dbReference type="PANTHER" id="PTHR36570">
    <property type="entry name" value="DISULFIDE BOND FORMATION PROTEIN B"/>
    <property type="match status" value="1"/>
</dbReference>
<name>A0ABW9XHA5_9SPHN</name>
<evidence type="ECO:0000256" key="16">
    <source>
        <dbReference type="SAM" id="Phobius"/>
    </source>
</evidence>
<gene>
    <name evidence="17" type="ORF">GTZ99_15365</name>
</gene>
<keyword evidence="8" id="KW-0560">Oxidoreductase</keyword>
<keyword evidence="6" id="KW-0249">Electron transport</keyword>
<feature type="transmembrane region" description="Helical" evidence="16">
    <location>
        <begin position="67"/>
        <end position="87"/>
    </location>
</feature>
<evidence type="ECO:0000256" key="2">
    <source>
        <dbReference type="ARBA" id="ARBA00022448"/>
    </source>
</evidence>
<comment type="subcellular location">
    <subcellularLocation>
        <location evidence="1">Cell inner membrane</location>
        <topology evidence="1">Multi-pass membrane protein</topology>
    </subcellularLocation>
</comment>
<evidence type="ECO:0000313" key="17">
    <source>
        <dbReference type="EMBL" id="NBC37933.1"/>
    </source>
</evidence>
<reference evidence="18" key="1">
    <citation type="submission" date="2020-01" db="EMBL/GenBank/DDBJ databases">
        <title>Sphingomonas sp. strain CSW-10.</title>
        <authorList>
            <person name="Chen W.-M."/>
        </authorList>
    </citation>
    <scope>NUCLEOTIDE SEQUENCE [LARGE SCALE GENOMIC DNA]</scope>
    <source>
        <strain evidence="18">FSY-8</strain>
    </source>
</reference>
<dbReference type="InterPro" id="IPR050183">
    <property type="entry name" value="DsbB"/>
</dbReference>
<evidence type="ECO:0000256" key="1">
    <source>
        <dbReference type="ARBA" id="ARBA00004429"/>
    </source>
</evidence>
<evidence type="ECO:0000256" key="8">
    <source>
        <dbReference type="ARBA" id="ARBA00023002"/>
    </source>
</evidence>
<dbReference type="PIRSF" id="PIRSF033913">
    <property type="entry name" value="S-S_format_DsbB"/>
    <property type="match status" value="1"/>
</dbReference>
<keyword evidence="2" id="KW-0813">Transport</keyword>
<keyword evidence="5 16" id="KW-0812">Transmembrane</keyword>
<evidence type="ECO:0000256" key="7">
    <source>
        <dbReference type="ARBA" id="ARBA00022989"/>
    </source>
</evidence>
<comment type="subunit">
    <text evidence="14">Interacts with DsbL.</text>
</comment>
<proteinExistence type="inferred from homology"/>
<accession>A0ABW9XHA5</accession>
<keyword evidence="4" id="KW-0997">Cell inner membrane</keyword>
<evidence type="ECO:0000256" key="12">
    <source>
        <dbReference type="ARBA" id="ARBA00037310"/>
    </source>
</evidence>
<dbReference type="SUPFAM" id="SSF158442">
    <property type="entry name" value="DsbB-like"/>
    <property type="match status" value="1"/>
</dbReference>
<dbReference type="InterPro" id="IPR024199">
    <property type="entry name" value="Uncharacterised_DsbB"/>
</dbReference>
<evidence type="ECO:0000256" key="3">
    <source>
        <dbReference type="ARBA" id="ARBA00022475"/>
    </source>
</evidence>
<dbReference type="Pfam" id="PF02600">
    <property type="entry name" value="DsbB"/>
    <property type="match status" value="1"/>
</dbReference>
<feature type="transmembrane region" description="Helical" evidence="16">
    <location>
        <begin position="42"/>
        <end position="60"/>
    </location>
</feature>
<feature type="transmembrane region" description="Helical" evidence="16">
    <location>
        <begin position="135"/>
        <end position="155"/>
    </location>
</feature>
<evidence type="ECO:0000256" key="4">
    <source>
        <dbReference type="ARBA" id="ARBA00022519"/>
    </source>
</evidence>